<feature type="region of interest" description="Disordered" evidence="1">
    <location>
        <begin position="655"/>
        <end position="679"/>
    </location>
</feature>
<dbReference type="GO" id="GO:0006357">
    <property type="term" value="P:regulation of transcription by RNA polymerase II"/>
    <property type="evidence" value="ECO:0007669"/>
    <property type="project" value="InterPro"/>
</dbReference>
<feature type="region of interest" description="Disordered" evidence="1">
    <location>
        <begin position="275"/>
        <end position="296"/>
    </location>
</feature>
<dbReference type="Proteomes" id="UP001497525">
    <property type="component" value="Unassembled WGS sequence"/>
</dbReference>
<feature type="region of interest" description="Disordered" evidence="1">
    <location>
        <begin position="471"/>
        <end position="500"/>
    </location>
</feature>
<feature type="region of interest" description="Disordered" evidence="1">
    <location>
        <begin position="229"/>
        <end position="259"/>
    </location>
</feature>
<dbReference type="PANTHER" id="PTHR22437:SF0">
    <property type="entry name" value="FI21431P1"/>
    <property type="match status" value="1"/>
</dbReference>
<evidence type="ECO:0000256" key="1">
    <source>
        <dbReference type="SAM" id="MobiDB-lite"/>
    </source>
</evidence>
<gene>
    <name evidence="3" type="ORF">CDAUBV1_LOCUS4168</name>
</gene>
<protein>
    <recommendedName>
        <fullName evidence="2">Winged helix Storkhead-box1 domain-containing protein</fullName>
    </recommendedName>
</protein>
<name>A0AAV2T644_CALDB</name>
<evidence type="ECO:0000313" key="4">
    <source>
        <dbReference type="Proteomes" id="UP001497525"/>
    </source>
</evidence>
<comment type="caution">
    <text evidence="3">The sequence shown here is derived from an EMBL/GenBank/DDBJ whole genome shotgun (WGS) entry which is preliminary data.</text>
</comment>
<organism evidence="3 4">
    <name type="scientific">Calicophoron daubneyi</name>
    <name type="common">Rumen fluke</name>
    <name type="synonym">Paramphistomum daubneyi</name>
    <dbReference type="NCBI Taxonomy" id="300641"/>
    <lineage>
        <taxon>Eukaryota</taxon>
        <taxon>Metazoa</taxon>
        <taxon>Spiralia</taxon>
        <taxon>Lophotrochozoa</taxon>
        <taxon>Platyhelminthes</taxon>
        <taxon>Trematoda</taxon>
        <taxon>Digenea</taxon>
        <taxon>Plagiorchiida</taxon>
        <taxon>Pronocephalata</taxon>
        <taxon>Paramphistomoidea</taxon>
        <taxon>Paramphistomidae</taxon>
        <taxon>Calicophoron</taxon>
    </lineage>
</organism>
<dbReference type="GO" id="GO:0000977">
    <property type="term" value="F:RNA polymerase II transcription regulatory region sequence-specific DNA binding"/>
    <property type="evidence" value="ECO:0007669"/>
    <property type="project" value="TreeGrafter"/>
</dbReference>
<feature type="domain" description="Winged helix Storkhead-box1" evidence="2">
    <location>
        <begin position="106"/>
        <end position="185"/>
    </location>
</feature>
<dbReference type="AlphaFoldDB" id="A0AAV2T644"/>
<dbReference type="GO" id="GO:0005737">
    <property type="term" value="C:cytoplasm"/>
    <property type="evidence" value="ECO:0007669"/>
    <property type="project" value="TreeGrafter"/>
</dbReference>
<feature type="compositionally biased region" description="Polar residues" evidence="1">
    <location>
        <begin position="286"/>
        <end position="296"/>
    </location>
</feature>
<sequence>MLNSSGSTKCLAISFRKQTHTPSCAMNIFDLFMSFKYINITEQRNPWLSQAVQNCYLLGHFEPYVLLVGGSDYHLQVVKLSWMRSQLKSPFGFFIDSISDAGGLLMQRVPQYMAMRLEEVICQLIWQNTQIEPSCTMEKVVSCVRNIYHDLQAPPPSHDEIKTALATLLSAGAVYFSGHGYSLLTADKLAVAKWLENVPEAVSLSGEDEEIQENKNAPLAEVESSDHFATDANQYPSKPCSPASPLTRRGQMNAESFPSPSKVVRLDDYMRSPKKFTLPQSPPYTPSTLFSHDQMTSSKRTYLNTTARNPTYSTPNRIISHAHFGSSPSSMQFLAPTVQPIPKSAPPMGRNCQSKTSLFVTQNQQPRYDPQLVDNPAFRACSADELQNSKSSNAWYDRSRSRKSDQPHLLKWITDHFRRIRLSWRHRQSSKEASARIPVISNPSNALPIDTRKSQTILAHAGDVIPVFSSQRSLRTQKDHDSRQRLPTVLPSEGDPTSCSQMGSLRRCFSLTDQSKESVSVPKPQPEISSNGNNCYVRQVTYDEANKCAQPLPAYRSLMLSDGAQWVSHQDLAASPSYLSLSARQPSCLAVSMVERSQLPSGSASRLAIPLTDKTRPAHCSSSQPRAVFVTPGNTIQVTRRPTTRDSGFVESECTNPYGQHQDRSVGISASPLSKSSDGGLLGADSQSALWMNVPSNSANVWWTTGFKQSVARHLVSNSTPAQAQRDLGGNFETNVLQ</sequence>
<accession>A0AAV2T644</accession>
<dbReference type="PANTHER" id="PTHR22437">
    <property type="entry name" value="WINGED HELIX DOMAIN-CONTAINING PROTEIN"/>
    <property type="match status" value="1"/>
</dbReference>
<dbReference type="InterPro" id="IPR040126">
    <property type="entry name" value="STOX1/2"/>
</dbReference>
<dbReference type="Pfam" id="PF10264">
    <property type="entry name" value="WHD_Storkhead"/>
    <property type="match status" value="1"/>
</dbReference>
<proteinExistence type="predicted"/>
<dbReference type="InterPro" id="IPR019391">
    <property type="entry name" value="Storkhead-box_WHD"/>
</dbReference>
<reference evidence="3" key="1">
    <citation type="submission" date="2024-06" db="EMBL/GenBank/DDBJ databases">
        <authorList>
            <person name="Liu X."/>
            <person name="Lenzi L."/>
            <person name="Haldenby T S."/>
            <person name="Uol C."/>
        </authorList>
    </citation>
    <scope>NUCLEOTIDE SEQUENCE</scope>
</reference>
<evidence type="ECO:0000259" key="2">
    <source>
        <dbReference type="Pfam" id="PF10264"/>
    </source>
</evidence>
<dbReference type="EMBL" id="CAXLJL010000101">
    <property type="protein sequence ID" value="CAL5131656.1"/>
    <property type="molecule type" value="Genomic_DNA"/>
</dbReference>
<evidence type="ECO:0000313" key="3">
    <source>
        <dbReference type="EMBL" id="CAL5131656.1"/>
    </source>
</evidence>
<feature type="region of interest" description="Disordered" evidence="1">
    <location>
        <begin position="718"/>
        <end position="738"/>
    </location>
</feature>
<dbReference type="GO" id="GO:0005634">
    <property type="term" value="C:nucleus"/>
    <property type="evidence" value="ECO:0007669"/>
    <property type="project" value="TreeGrafter"/>
</dbReference>